<evidence type="ECO:0000256" key="1">
    <source>
        <dbReference type="ARBA" id="ARBA00004245"/>
    </source>
</evidence>
<feature type="region of interest" description="Disordered" evidence="6">
    <location>
        <begin position="313"/>
        <end position="345"/>
    </location>
</feature>
<keyword evidence="2" id="KW-0963">Cytoplasm</keyword>
<dbReference type="SUPFAM" id="SSF47576">
    <property type="entry name" value="Calponin-homology domain, CH-domain"/>
    <property type="match status" value="1"/>
</dbReference>
<evidence type="ECO:0000256" key="6">
    <source>
        <dbReference type="SAM" id="MobiDB-lite"/>
    </source>
</evidence>
<dbReference type="GeneID" id="105307463"/>
<organism evidence="7 8">
    <name type="scientific">Pteropus vampyrus</name>
    <name type="common">Large flying fox</name>
    <dbReference type="NCBI Taxonomy" id="132908"/>
    <lineage>
        <taxon>Eukaryota</taxon>
        <taxon>Metazoa</taxon>
        <taxon>Chordata</taxon>
        <taxon>Craniata</taxon>
        <taxon>Vertebrata</taxon>
        <taxon>Euteleostomi</taxon>
        <taxon>Mammalia</taxon>
        <taxon>Eutheria</taxon>
        <taxon>Laurasiatheria</taxon>
        <taxon>Chiroptera</taxon>
        <taxon>Yinpterochiroptera</taxon>
        <taxon>Pteropodoidea</taxon>
        <taxon>Pteropodidae</taxon>
        <taxon>Pteropodinae</taxon>
        <taxon>Pteropus</taxon>
    </lineage>
</organism>
<dbReference type="Proteomes" id="UP000515202">
    <property type="component" value="Unplaced"/>
</dbReference>
<keyword evidence="3" id="KW-0677">Repeat</keyword>
<dbReference type="InterPro" id="IPR036872">
    <property type="entry name" value="CH_dom_sf"/>
</dbReference>
<dbReference type="AlphaFoldDB" id="A0A6P6BZS6"/>
<dbReference type="OrthoDB" id="2099265at2759"/>
<feature type="non-terminal residue" evidence="8">
    <location>
        <position position="1"/>
    </location>
</feature>
<evidence type="ECO:0000313" key="7">
    <source>
        <dbReference type="Proteomes" id="UP000515202"/>
    </source>
</evidence>
<comment type="subcellular location">
    <subcellularLocation>
        <location evidence="1">Cytoplasm</location>
        <location evidence="1">Cytoskeleton</location>
    </subcellularLocation>
</comment>
<dbReference type="Gene3D" id="1.10.418.10">
    <property type="entry name" value="Calponin-like domain"/>
    <property type="match status" value="1"/>
</dbReference>
<dbReference type="GO" id="GO:0034446">
    <property type="term" value="P:substrate adhesion-dependent cell spreading"/>
    <property type="evidence" value="ECO:0007669"/>
    <property type="project" value="TreeGrafter"/>
</dbReference>
<feature type="region of interest" description="Disordered" evidence="6">
    <location>
        <begin position="1"/>
        <end position="25"/>
    </location>
</feature>
<dbReference type="GO" id="GO:0003779">
    <property type="term" value="F:actin binding"/>
    <property type="evidence" value="ECO:0007669"/>
    <property type="project" value="UniProtKB-KW"/>
</dbReference>
<dbReference type="InterPro" id="IPR028433">
    <property type="entry name" value="Parvin"/>
</dbReference>
<dbReference type="GO" id="GO:0005925">
    <property type="term" value="C:focal adhesion"/>
    <property type="evidence" value="ECO:0007669"/>
    <property type="project" value="TreeGrafter"/>
</dbReference>
<evidence type="ECO:0000256" key="2">
    <source>
        <dbReference type="ARBA" id="ARBA00022490"/>
    </source>
</evidence>
<dbReference type="GO" id="GO:0030036">
    <property type="term" value="P:actin cytoskeleton organization"/>
    <property type="evidence" value="ECO:0007669"/>
    <property type="project" value="InterPro"/>
</dbReference>
<accession>A0A6P6BZS6</accession>
<protein>
    <submittedName>
        <fullName evidence="8">Uncharacterized protein LOC105307463</fullName>
    </submittedName>
</protein>
<keyword evidence="7" id="KW-1185">Reference proteome</keyword>
<reference evidence="8" key="1">
    <citation type="submission" date="2025-08" db="UniProtKB">
        <authorList>
            <consortium name="RefSeq"/>
        </authorList>
    </citation>
    <scope>IDENTIFICATION</scope>
    <source>
        <tissue evidence="8">Kidney</tissue>
    </source>
</reference>
<dbReference type="PANTHER" id="PTHR12114:SF7">
    <property type="entry name" value="BETA-PARVIN"/>
    <property type="match status" value="1"/>
</dbReference>
<dbReference type="GO" id="GO:0030032">
    <property type="term" value="P:lamellipodium assembly"/>
    <property type="evidence" value="ECO:0007669"/>
    <property type="project" value="TreeGrafter"/>
</dbReference>
<dbReference type="GO" id="GO:0071963">
    <property type="term" value="P:establishment or maintenance of cell polarity regulating cell shape"/>
    <property type="evidence" value="ECO:0007669"/>
    <property type="project" value="TreeGrafter"/>
</dbReference>
<dbReference type="GO" id="GO:0015629">
    <property type="term" value="C:actin cytoskeleton"/>
    <property type="evidence" value="ECO:0007669"/>
    <property type="project" value="TreeGrafter"/>
</dbReference>
<dbReference type="GO" id="GO:0005737">
    <property type="term" value="C:cytoplasm"/>
    <property type="evidence" value="ECO:0007669"/>
    <property type="project" value="TreeGrafter"/>
</dbReference>
<dbReference type="PANTHER" id="PTHR12114">
    <property type="entry name" value="PARVIN"/>
    <property type="match status" value="1"/>
</dbReference>
<evidence type="ECO:0000256" key="5">
    <source>
        <dbReference type="ARBA" id="ARBA00023212"/>
    </source>
</evidence>
<dbReference type="FunFam" id="1.10.418.10:FF:000015">
    <property type="entry name" value="Parvin beta"/>
    <property type="match status" value="1"/>
</dbReference>
<keyword evidence="5" id="KW-0206">Cytoskeleton</keyword>
<gene>
    <name evidence="8" type="primary">LOC105307463</name>
</gene>
<evidence type="ECO:0000313" key="8">
    <source>
        <dbReference type="RefSeq" id="XP_023380609.1"/>
    </source>
</evidence>
<evidence type="ECO:0000256" key="3">
    <source>
        <dbReference type="ARBA" id="ARBA00022737"/>
    </source>
</evidence>
<feature type="compositionally biased region" description="Low complexity" evidence="6">
    <location>
        <begin position="315"/>
        <end position="324"/>
    </location>
</feature>
<dbReference type="KEGG" id="pvp:105307463"/>
<proteinExistence type="predicted"/>
<sequence>CLTVSDLQEEGKNAINSPLSPASVDLHPEETLLEENEERTMIDPTSKDDPRFKELVKVRRGLVGMHLLGRSFRGSGSRGRRSKPGRLVKGASRLRQVEGPAGEEAEGSRGRGQGHSGEHLPPRCPAPLGPLNRRPMLCPGWKDPPARLSRLSVGDRCDGSYLNHSRASDSHPEEQRPLPVHPVPALVQVAVDIALLPRPVASSALWDSAGETVDQATGPASLQLFLTLYLFSPVLVVEKLAGCKLNVAEVTQSEIGQKQKLQTVLETVHDLLRPHGWALQWTVDYCPEDHPPPSLSPHTVQKREGLLHSSHVTEELTTSTESSLGRSGAAGGVSSPLSPLPCRDRPSPERDAFDTLFDHAPDKLSLVKKSLITFVNKHLNKLNLEVTELETQFADGVYLVLLMGLLEDYFVPLHNFYLTPDSFDQKVCARLRCGSAFFTCNVARHTGSVRRNPLGNEKAISCTRHSHRWGVPFRVFPQDEIVLTIVDYFVPLHNFYLTPDSFDQKVRARLRCGSPFFTCNVARHTGSVRRNPLGNEKAIGCARHSHRWGVPFRVFLQDEIVLTIVVKGQ</sequence>
<keyword evidence="4" id="KW-0009">Actin-binding</keyword>
<dbReference type="GO" id="GO:0030027">
    <property type="term" value="C:lamellipodium"/>
    <property type="evidence" value="ECO:0007669"/>
    <property type="project" value="TreeGrafter"/>
</dbReference>
<evidence type="ECO:0000256" key="4">
    <source>
        <dbReference type="ARBA" id="ARBA00023203"/>
    </source>
</evidence>
<feature type="region of interest" description="Disordered" evidence="6">
    <location>
        <begin position="69"/>
        <end position="128"/>
    </location>
</feature>
<name>A0A6P6BZS6_PTEVA</name>
<dbReference type="RefSeq" id="XP_023380609.1">
    <property type="nucleotide sequence ID" value="XM_023524841.1"/>
</dbReference>